<keyword evidence="6 12" id="KW-1005">Bacterial flagellum biogenesis</keyword>
<comment type="caution">
    <text evidence="14">The sequence shown here is derived from an EMBL/GenBank/DDBJ whole genome shotgun (WGS) entry which is preliminary data.</text>
</comment>
<keyword evidence="8 12" id="KW-1133">Transmembrane helix</keyword>
<keyword evidence="9 12" id="KW-0472">Membrane</keyword>
<dbReference type="InterPro" id="IPR005838">
    <property type="entry name" value="T3SS_IM_P"/>
</dbReference>
<evidence type="ECO:0000256" key="2">
    <source>
        <dbReference type="ARBA" id="ARBA00021714"/>
    </source>
</evidence>
<dbReference type="NCBIfam" id="NF009438">
    <property type="entry name" value="PRK12797.1"/>
    <property type="match status" value="1"/>
</dbReference>
<evidence type="ECO:0000256" key="5">
    <source>
        <dbReference type="ARBA" id="ARBA00022692"/>
    </source>
</evidence>
<evidence type="ECO:0000256" key="13">
    <source>
        <dbReference type="SAM" id="SignalP"/>
    </source>
</evidence>
<feature type="transmembrane region" description="Helical" evidence="12">
    <location>
        <begin position="66"/>
        <end position="96"/>
    </location>
</feature>
<dbReference type="GO" id="GO:0005886">
    <property type="term" value="C:plasma membrane"/>
    <property type="evidence" value="ECO:0007669"/>
    <property type="project" value="UniProtKB-SubCell"/>
</dbReference>
<dbReference type="PRINTS" id="PR00951">
    <property type="entry name" value="FLGBIOSNFLIP"/>
</dbReference>
<organism evidence="14 15">
    <name type="scientific">Inconstantimicrobium porci</name>
    <dbReference type="NCBI Taxonomy" id="2652291"/>
    <lineage>
        <taxon>Bacteria</taxon>
        <taxon>Bacillati</taxon>
        <taxon>Bacillota</taxon>
        <taxon>Clostridia</taxon>
        <taxon>Eubacteriales</taxon>
        <taxon>Clostridiaceae</taxon>
        <taxon>Inconstantimicrobium</taxon>
    </lineage>
</organism>
<reference evidence="14 15" key="1">
    <citation type="submission" date="2019-08" db="EMBL/GenBank/DDBJ databases">
        <title>In-depth cultivation of the pig gut microbiome towards novel bacterial diversity and tailored functional studies.</title>
        <authorList>
            <person name="Wylensek D."/>
            <person name="Hitch T.C.A."/>
            <person name="Clavel T."/>
        </authorList>
    </citation>
    <scope>NUCLEOTIDE SEQUENCE [LARGE SCALE GENOMIC DNA]</scope>
    <source>
        <strain evidence="14 15">WCA-383-APC-5B</strain>
    </source>
</reference>
<keyword evidence="4 12" id="KW-1003">Cell membrane</keyword>
<dbReference type="PROSITE" id="PS01061">
    <property type="entry name" value="FLIP_2"/>
    <property type="match status" value="1"/>
</dbReference>
<evidence type="ECO:0000256" key="11">
    <source>
        <dbReference type="ARBA" id="ARBA00023225"/>
    </source>
</evidence>
<evidence type="ECO:0000256" key="7">
    <source>
        <dbReference type="ARBA" id="ARBA00022927"/>
    </source>
</evidence>
<accession>A0A7X2MXU5</accession>
<comment type="similarity">
    <text evidence="1 12">Belongs to the FliP/MopC/SpaP family.</text>
</comment>
<evidence type="ECO:0000256" key="12">
    <source>
        <dbReference type="RuleBase" id="RU362069"/>
    </source>
</evidence>
<dbReference type="AlphaFoldDB" id="A0A7X2MXU5"/>
<keyword evidence="3 12" id="KW-0813">Transport</keyword>
<dbReference type="PROSITE" id="PS01060">
    <property type="entry name" value="FLIP_1"/>
    <property type="match status" value="1"/>
</dbReference>
<keyword evidence="14" id="KW-0969">Cilium</keyword>
<evidence type="ECO:0000256" key="6">
    <source>
        <dbReference type="ARBA" id="ARBA00022795"/>
    </source>
</evidence>
<evidence type="ECO:0000256" key="3">
    <source>
        <dbReference type="ARBA" id="ARBA00022448"/>
    </source>
</evidence>
<evidence type="ECO:0000256" key="8">
    <source>
        <dbReference type="ARBA" id="ARBA00022989"/>
    </source>
</evidence>
<dbReference type="GO" id="GO:0009425">
    <property type="term" value="C:bacterial-type flagellum basal body"/>
    <property type="evidence" value="ECO:0007669"/>
    <property type="project" value="UniProtKB-SubCell"/>
</dbReference>
<dbReference type="InterPro" id="IPR005837">
    <property type="entry name" value="FliP"/>
</dbReference>
<feature type="transmembrane region" description="Helical" evidence="12">
    <location>
        <begin position="108"/>
        <end position="127"/>
    </location>
</feature>
<dbReference type="EMBL" id="VULX01000007">
    <property type="protein sequence ID" value="MSR91087.1"/>
    <property type="molecule type" value="Genomic_DNA"/>
</dbReference>
<evidence type="ECO:0000256" key="1">
    <source>
        <dbReference type="ARBA" id="ARBA00006257"/>
    </source>
</evidence>
<keyword evidence="14" id="KW-0282">Flagellum</keyword>
<evidence type="ECO:0000256" key="9">
    <source>
        <dbReference type="ARBA" id="ARBA00023136"/>
    </source>
</evidence>
<keyword evidence="10" id="KW-0975">Bacterial flagellum</keyword>
<dbReference type="Pfam" id="PF00813">
    <property type="entry name" value="FliP"/>
    <property type="match status" value="1"/>
</dbReference>
<evidence type="ECO:0000313" key="15">
    <source>
        <dbReference type="Proteomes" id="UP000460287"/>
    </source>
</evidence>
<keyword evidence="13" id="KW-0732">Signal</keyword>
<name>A0A7X2MXU5_9CLOT</name>
<gene>
    <name evidence="12 14" type="primary">fliP</name>
    <name evidence="14" type="ORF">FYJ33_06610</name>
</gene>
<evidence type="ECO:0000313" key="14">
    <source>
        <dbReference type="EMBL" id="MSR91087.1"/>
    </source>
</evidence>
<sequence length="267" mass="29650">MKKKWRVLILTLLIVVSAGVVFTVMTKTASAAPTTGSSSTSVLPNVNISVDGKQATAKDYVSDIKLLILMTILTLLPSFLIMMTSFTRIVVTFSFLKSAIGAQQAIPNQILIGLALFLTIFIMKPVYTEINTNAFQPYMESKISQEEAIERGSKPLRTFMLKQTREKDLKLFLEAGKYDQSKLTKDNIPMSVVVPAFAISELKTAFEIGFLIYLPFLVIDMVVASVLMSMGMFMLPPAMVSLPFKLLLFVMVDGWYLLVKTLVASFM</sequence>
<keyword evidence="15" id="KW-1185">Reference proteome</keyword>
<keyword evidence="7 12" id="KW-0653">Protein transport</keyword>
<dbReference type="PRINTS" id="PR01302">
    <property type="entry name" value="TYPE3IMPPROT"/>
</dbReference>
<dbReference type="PANTHER" id="PTHR30587">
    <property type="entry name" value="FLAGELLAR BIOSYNTHETIC PROTEIN FLIP"/>
    <property type="match status" value="1"/>
</dbReference>
<protein>
    <recommendedName>
        <fullName evidence="2 12">Flagellar biosynthetic protein FliP</fullName>
    </recommendedName>
</protein>
<dbReference type="RefSeq" id="WP_154530969.1">
    <property type="nucleotide sequence ID" value="NZ_JAQXTV010000224.1"/>
</dbReference>
<dbReference type="NCBIfam" id="TIGR01103">
    <property type="entry name" value="fliP"/>
    <property type="match status" value="1"/>
</dbReference>
<evidence type="ECO:0000256" key="4">
    <source>
        <dbReference type="ARBA" id="ARBA00022475"/>
    </source>
</evidence>
<dbReference type="GO" id="GO:0044781">
    <property type="term" value="P:bacterial-type flagellum organization"/>
    <property type="evidence" value="ECO:0007669"/>
    <property type="project" value="UniProtKB-UniRule"/>
</dbReference>
<keyword evidence="5 12" id="KW-0812">Transmembrane</keyword>
<dbReference type="GO" id="GO:0009306">
    <property type="term" value="P:protein secretion"/>
    <property type="evidence" value="ECO:0007669"/>
    <property type="project" value="UniProtKB-UniRule"/>
</dbReference>
<feature type="chain" id="PRO_5031033339" description="Flagellar biosynthetic protein FliP" evidence="13">
    <location>
        <begin position="32"/>
        <end position="267"/>
    </location>
</feature>
<feature type="transmembrane region" description="Helical" evidence="12">
    <location>
        <begin position="246"/>
        <end position="266"/>
    </location>
</feature>
<keyword evidence="11 12" id="KW-1006">Bacterial flagellum protein export</keyword>
<feature type="signal peptide" evidence="13">
    <location>
        <begin position="1"/>
        <end position="31"/>
    </location>
</feature>
<evidence type="ECO:0000256" key="10">
    <source>
        <dbReference type="ARBA" id="ARBA00023143"/>
    </source>
</evidence>
<keyword evidence="14" id="KW-0966">Cell projection</keyword>
<dbReference type="Proteomes" id="UP000460287">
    <property type="component" value="Unassembled WGS sequence"/>
</dbReference>
<dbReference type="PANTHER" id="PTHR30587:SF0">
    <property type="entry name" value="FLAGELLAR BIOSYNTHETIC PROTEIN FLIP"/>
    <property type="match status" value="1"/>
</dbReference>
<comment type="function">
    <text evidence="12">Plays a role in the flagellum-specific transport system.</text>
</comment>
<comment type="subcellular location">
    <subcellularLocation>
        <location evidence="12">Cell membrane</location>
        <topology evidence="12">Multi-pass membrane protein</topology>
    </subcellularLocation>
    <subcellularLocation>
        <location evidence="12">Bacterial flagellum basal body</location>
    </subcellularLocation>
</comment>
<proteinExistence type="inferred from homology"/>
<feature type="transmembrane region" description="Helical" evidence="12">
    <location>
        <begin position="210"/>
        <end position="234"/>
    </location>
</feature>